<feature type="coiled-coil region" evidence="8">
    <location>
        <begin position="117"/>
        <end position="150"/>
    </location>
</feature>
<comment type="caution">
    <text evidence="9">The sequence shown here is derived from an EMBL/GenBank/DDBJ whole genome shotgun (WGS) entry which is preliminary data.</text>
</comment>
<comment type="similarity">
    <text evidence="7">Belongs to the ATPase delta chain family.</text>
</comment>
<proteinExistence type="inferred from homology"/>
<keyword evidence="8" id="KW-0175">Coiled coil</keyword>
<evidence type="ECO:0000256" key="1">
    <source>
        <dbReference type="ARBA" id="ARBA00004370"/>
    </source>
</evidence>
<dbReference type="Proteomes" id="UP001597277">
    <property type="component" value="Unassembled WGS sequence"/>
</dbReference>
<dbReference type="RefSeq" id="WP_388002249.1">
    <property type="nucleotide sequence ID" value="NZ_JBHUEE010000001.1"/>
</dbReference>
<comment type="function">
    <text evidence="7">This protein is part of the stalk that links CF(0) to CF(1). It either transmits conformational changes from CF(0) to CF(1) or is implicated in proton conduction.</text>
</comment>
<evidence type="ECO:0000313" key="9">
    <source>
        <dbReference type="EMBL" id="MFD1716828.1"/>
    </source>
</evidence>
<keyword evidence="7" id="KW-1003">Cell membrane</keyword>
<keyword evidence="4 7" id="KW-0406">Ion transport</keyword>
<evidence type="ECO:0000256" key="3">
    <source>
        <dbReference type="ARBA" id="ARBA00022781"/>
    </source>
</evidence>
<dbReference type="PANTHER" id="PTHR11910">
    <property type="entry name" value="ATP SYNTHASE DELTA CHAIN"/>
    <property type="match status" value="1"/>
</dbReference>
<name>A0ABW4L082_9MICO</name>
<dbReference type="EMBL" id="JBHUEE010000001">
    <property type="protein sequence ID" value="MFD1716828.1"/>
    <property type="molecule type" value="Genomic_DNA"/>
</dbReference>
<evidence type="ECO:0000256" key="2">
    <source>
        <dbReference type="ARBA" id="ARBA00022448"/>
    </source>
</evidence>
<dbReference type="HAMAP" id="MF_01416">
    <property type="entry name" value="ATP_synth_delta_bact"/>
    <property type="match status" value="1"/>
</dbReference>
<dbReference type="NCBIfam" id="NF009967">
    <property type="entry name" value="PRK13430.1"/>
    <property type="match status" value="1"/>
</dbReference>
<protein>
    <recommendedName>
        <fullName evidence="7">ATP synthase subunit delta</fullName>
    </recommendedName>
    <alternativeName>
        <fullName evidence="7">ATP synthase F(1) sector subunit delta</fullName>
    </alternativeName>
    <alternativeName>
        <fullName evidence="7">F-type ATPase subunit delta</fullName>
        <shortName evidence="7">F-ATPase subunit delta</shortName>
    </alternativeName>
</protein>
<dbReference type="Pfam" id="PF00213">
    <property type="entry name" value="OSCP"/>
    <property type="match status" value="1"/>
</dbReference>
<gene>
    <name evidence="7" type="primary">atpH</name>
    <name evidence="9" type="ORF">ACFSE6_03205</name>
</gene>
<evidence type="ECO:0000313" key="10">
    <source>
        <dbReference type="Proteomes" id="UP001597277"/>
    </source>
</evidence>
<dbReference type="InterPro" id="IPR000711">
    <property type="entry name" value="ATPase_OSCP/dsu"/>
</dbReference>
<comment type="function">
    <text evidence="7">F(1)F(0) ATP synthase produces ATP from ADP in the presence of a proton or sodium gradient. F-type ATPases consist of two structural domains, F(1) containing the extramembraneous catalytic core and F(0) containing the membrane proton channel, linked together by a central stalk and a peripheral stalk. During catalysis, ATP synthesis in the catalytic domain of F(1) is coupled via a rotary mechanism of the central stalk subunits to proton translocation.</text>
</comment>
<keyword evidence="7" id="KW-0139">CF(1)</keyword>
<evidence type="ECO:0000256" key="7">
    <source>
        <dbReference type="HAMAP-Rule" id="MF_01416"/>
    </source>
</evidence>
<accession>A0ABW4L082</accession>
<evidence type="ECO:0000256" key="8">
    <source>
        <dbReference type="SAM" id="Coils"/>
    </source>
</evidence>
<keyword evidence="3 7" id="KW-0375">Hydrogen ion transport</keyword>
<keyword evidence="6 7" id="KW-0066">ATP synthesis</keyword>
<evidence type="ECO:0000256" key="5">
    <source>
        <dbReference type="ARBA" id="ARBA00023136"/>
    </source>
</evidence>
<evidence type="ECO:0000256" key="4">
    <source>
        <dbReference type="ARBA" id="ARBA00023065"/>
    </source>
</evidence>
<comment type="subcellular location">
    <subcellularLocation>
        <location evidence="7">Cell membrane</location>
        <topology evidence="7">Peripheral membrane protein</topology>
    </subcellularLocation>
    <subcellularLocation>
        <location evidence="1">Membrane</location>
    </subcellularLocation>
</comment>
<keyword evidence="10" id="KW-1185">Reference proteome</keyword>
<organism evidence="9 10">
    <name type="scientific">Georgenia deserti</name>
    <dbReference type="NCBI Taxonomy" id="2093781"/>
    <lineage>
        <taxon>Bacteria</taxon>
        <taxon>Bacillati</taxon>
        <taxon>Actinomycetota</taxon>
        <taxon>Actinomycetes</taxon>
        <taxon>Micrococcales</taxon>
        <taxon>Bogoriellaceae</taxon>
        <taxon>Georgenia</taxon>
    </lineage>
</organism>
<keyword evidence="5 7" id="KW-0472">Membrane</keyword>
<evidence type="ECO:0000256" key="6">
    <source>
        <dbReference type="ARBA" id="ARBA00023310"/>
    </source>
</evidence>
<reference evidence="10" key="1">
    <citation type="journal article" date="2019" name="Int. J. Syst. Evol. Microbiol.">
        <title>The Global Catalogue of Microorganisms (GCM) 10K type strain sequencing project: providing services to taxonomists for standard genome sequencing and annotation.</title>
        <authorList>
            <consortium name="The Broad Institute Genomics Platform"/>
            <consortium name="The Broad Institute Genome Sequencing Center for Infectious Disease"/>
            <person name="Wu L."/>
            <person name="Ma J."/>
        </authorList>
    </citation>
    <scope>NUCLEOTIDE SEQUENCE [LARGE SCALE GENOMIC DNA]</scope>
    <source>
        <strain evidence="10">JCM 17130</strain>
    </source>
</reference>
<sequence length="271" mass="29579">MRATSSSALARAQERWEPVLREAGESGRAYGEQLFAVVDLLDGEHALLRALTEPAHAPEDRARLAERVLGGKVDDAVADLVGGLVRDRWSAADDLLEASEFLGVISVLAAAEHAGRLEDVEDELYRLSRILEAERELLLALSARERTEDERARLVTTLLEGKVGPESLVLAVRAATTPRSHDVAHLLHAMTEQAAGRRQRLVASVTSAVPLTEQQRSRLARILSRQHGREVEVHVDLDPDVVGGMRVQVQDSVVDATLASRLADARRRLAG</sequence>
<keyword evidence="2 7" id="KW-0813">Transport</keyword>